<name>A0A1W1HD73_9BACT</name>
<dbReference type="SUPFAM" id="SSF52402">
    <property type="entry name" value="Adenine nucleotide alpha hydrolases-like"/>
    <property type="match status" value="1"/>
</dbReference>
<protein>
    <submittedName>
        <fullName evidence="2">Putative UspA domain protein</fullName>
    </submittedName>
</protein>
<accession>A0A1W1HD73</accession>
<evidence type="ECO:0000259" key="1">
    <source>
        <dbReference type="Pfam" id="PF00582"/>
    </source>
</evidence>
<gene>
    <name evidence="2" type="ORF">MTBBW1_2260011</name>
</gene>
<dbReference type="OrthoDB" id="5419113at2"/>
<dbReference type="RefSeq" id="WP_080808441.1">
    <property type="nucleotide sequence ID" value="NZ_LT828561.1"/>
</dbReference>
<dbReference type="AlphaFoldDB" id="A0A1W1HD73"/>
<feature type="domain" description="UspA" evidence="1">
    <location>
        <begin position="2"/>
        <end position="129"/>
    </location>
</feature>
<dbReference type="Proteomes" id="UP000191931">
    <property type="component" value="Unassembled WGS sequence"/>
</dbReference>
<evidence type="ECO:0000313" key="2">
    <source>
        <dbReference type="EMBL" id="SLM30444.1"/>
    </source>
</evidence>
<keyword evidence="3" id="KW-1185">Reference proteome</keyword>
<proteinExistence type="predicted"/>
<dbReference type="EMBL" id="FWEV01000142">
    <property type="protein sequence ID" value="SLM30444.1"/>
    <property type="molecule type" value="Genomic_DNA"/>
</dbReference>
<evidence type="ECO:0000313" key="3">
    <source>
        <dbReference type="Proteomes" id="UP000191931"/>
    </source>
</evidence>
<dbReference type="CDD" id="cd00293">
    <property type="entry name" value="USP-like"/>
    <property type="match status" value="1"/>
</dbReference>
<dbReference type="Pfam" id="PF00582">
    <property type="entry name" value="Usp"/>
    <property type="match status" value="1"/>
</dbReference>
<dbReference type="InterPro" id="IPR014729">
    <property type="entry name" value="Rossmann-like_a/b/a_fold"/>
</dbReference>
<reference evidence="2 3" key="1">
    <citation type="submission" date="2017-03" db="EMBL/GenBank/DDBJ databases">
        <authorList>
            <person name="Afonso C.L."/>
            <person name="Miller P.J."/>
            <person name="Scott M.A."/>
            <person name="Spackman E."/>
            <person name="Goraichik I."/>
            <person name="Dimitrov K.M."/>
            <person name="Suarez D.L."/>
            <person name="Swayne D.E."/>
        </authorList>
    </citation>
    <scope>NUCLEOTIDE SEQUENCE [LARGE SCALE GENOMIC DNA]</scope>
    <source>
        <strain evidence="2">PRJEB14757</strain>
    </source>
</reference>
<dbReference type="STRING" id="1246637.MTBBW1_2260011"/>
<sequence>MNILVGYNGGDVGERALKLARDYALLTNAFVHIITSMEGGANETPADIQQAEKDLEFASKLMEPSGVKFLARQSVRGLSPGEDLVRYAKENDIEHIFVGIKKKSRTQKMLLGSNARFVILKANCPVTSIK</sequence>
<dbReference type="InterPro" id="IPR006016">
    <property type="entry name" value="UspA"/>
</dbReference>
<dbReference type="Gene3D" id="3.40.50.620">
    <property type="entry name" value="HUPs"/>
    <property type="match status" value="1"/>
</dbReference>
<organism evidence="2 3">
    <name type="scientific">Desulfamplus magnetovallimortis</name>
    <dbReference type="NCBI Taxonomy" id="1246637"/>
    <lineage>
        <taxon>Bacteria</taxon>
        <taxon>Pseudomonadati</taxon>
        <taxon>Thermodesulfobacteriota</taxon>
        <taxon>Desulfobacteria</taxon>
        <taxon>Desulfobacterales</taxon>
        <taxon>Desulfobacteraceae</taxon>
        <taxon>Desulfamplus</taxon>
    </lineage>
</organism>